<gene>
    <name evidence="1" type="ORF">RirG_121460</name>
</gene>
<dbReference type="EMBL" id="JEMT01018495">
    <property type="protein sequence ID" value="EXX66680.1"/>
    <property type="molecule type" value="Genomic_DNA"/>
</dbReference>
<evidence type="ECO:0000313" key="1">
    <source>
        <dbReference type="EMBL" id="EXX66680.1"/>
    </source>
</evidence>
<accession>A0A015JHV8</accession>
<name>A0A015JHV8_RHIIW</name>
<dbReference type="STRING" id="1432141.A0A015JHV8"/>
<reference evidence="1 2" key="1">
    <citation type="submission" date="2014-02" db="EMBL/GenBank/DDBJ databases">
        <title>Single nucleus genome sequencing reveals high similarity among nuclei of an endomycorrhizal fungus.</title>
        <authorList>
            <person name="Lin K."/>
            <person name="Geurts R."/>
            <person name="Zhang Z."/>
            <person name="Limpens E."/>
            <person name="Saunders D.G."/>
            <person name="Mu D."/>
            <person name="Pang E."/>
            <person name="Cao H."/>
            <person name="Cha H."/>
            <person name="Lin T."/>
            <person name="Zhou Q."/>
            <person name="Shang Y."/>
            <person name="Li Y."/>
            <person name="Ivanov S."/>
            <person name="Sharma T."/>
            <person name="Velzen R.V."/>
            <person name="Ruijter N.D."/>
            <person name="Aanen D.K."/>
            <person name="Win J."/>
            <person name="Kamoun S."/>
            <person name="Bisseling T."/>
            <person name="Huang S."/>
        </authorList>
    </citation>
    <scope>NUCLEOTIDE SEQUENCE [LARGE SCALE GENOMIC DNA]</scope>
    <source>
        <strain evidence="2">DAOM197198w</strain>
    </source>
</reference>
<evidence type="ECO:0000313" key="2">
    <source>
        <dbReference type="Proteomes" id="UP000022910"/>
    </source>
</evidence>
<dbReference type="Proteomes" id="UP000022910">
    <property type="component" value="Unassembled WGS sequence"/>
</dbReference>
<sequence>MSSDKISIKVDDDISNDLKDEINKIDENDIINDDSDIDINKPAYIDKPIIKVSPNGEYLVVYNPEDHSIVGWNVKDIEEGQLTKSDAPVKVNDSIDQISVSDDKKLAYTFYKKNEYLLSKNYF</sequence>
<comment type="caution">
    <text evidence="1">The sequence shown here is derived from an EMBL/GenBank/DDBJ whole genome shotgun (WGS) entry which is preliminary data.</text>
</comment>
<protein>
    <submittedName>
        <fullName evidence="1">Uncharacterized protein</fullName>
    </submittedName>
</protein>
<keyword evidence="2" id="KW-1185">Reference proteome</keyword>
<dbReference type="OrthoDB" id="10536949at2759"/>
<dbReference type="HOGENOM" id="CLU_166305_0_0_1"/>
<proteinExistence type="predicted"/>
<organism evidence="1 2">
    <name type="scientific">Rhizophagus irregularis (strain DAOM 197198w)</name>
    <name type="common">Glomus intraradices</name>
    <dbReference type="NCBI Taxonomy" id="1432141"/>
    <lineage>
        <taxon>Eukaryota</taxon>
        <taxon>Fungi</taxon>
        <taxon>Fungi incertae sedis</taxon>
        <taxon>Mucoromycota</taxon>
        <taxon>Glomeromycotina</taxon>
        <taxon>Glomeromycetes</taxon>
        <taxon>Glomerales</taxon>
        <taxon>Glomeraceae</taxon>
        <taxon>Rhizophagus</taxon>
    </lineage>
</organism>
<dbReference type="AlphaFoldDB" id="A0A015JHV8"/>